<proteinExistence type="predicted"/>
<name>A0A9W5TDU2_BABOV</name>
<organism evidence="2 3">
    <name type="scientific">Babesia ovis</name>
    <dbReference type="NCBI Taxonomy" id="5869"/>
    <lineage>
        <taxon>Eukaryota</taxon>
        <taxon>Sar</taxon>
        <taxon>Alveolata</taxon>
        <taxon>Apicomplexa</taxon>
        <taxon>Aconoidasida</taxon>
        <taxon>Piroplasmida</taxon>
        <taxon>Babesiidae</taxon>
        <taxon>Babesia</taxon>
    </lineage>
</organism>
<dbReference type="Proteomes" id="UP001057455">
    <property type="component" value="Unassembled WGS sequence"/>
</dbReference>
<geneLocation type="apicoplast" evidence="2"/>
<dbReference type="AlphaFoldDB" id="A0A9W5TDU2"/>
<keyword evidence="1" id="KW-0472">Membrane</keyword>
<feature type="transmembrane region" description="Helical" evidence="1">
    <location>
        <begin position="64"/>
        <end position="83"/>
    </location>
</feature>
<sequence length="128" mass="15325">MYDPYSNAEKIKTILNPIALKLKYVLDIIVDYLIYIFEYLRLLLNESYLNQYKITKKQSILYKLYGIIFAFVKLSSLYILLPFHILPKLYMACIFSVINTLIDMKIIPQTKIKNKKIYLKLFIDEFHL</sequence>
<comment type="caution">
    <text evidence="2">The sequence shown here is derived from an EMBL/GenBank/DDBJ whole genome shotgun (WGS) entry which is preliminary data.</text>
</comment>
<keyword evidence="1" id="KW-1133">Transmembrane helix</keyword>
<evidence type="ECO:0000313" key="3">
    <source>
        <dbReference type="Proteomes" id="UP001057455"/>
    </source>
</evidence>
<reference evidence="2" key="1">
    <citation type="submission" date="2019-12" db="EMBL/GenBank/DDBJ databases">
        <title>Genome sequence of Babesia ovis.</title>
        <authorList>
            <person name="Yamagishi J."/>
            <person name="Sevinc F."/>
            <person name="Xuan X."/>
        </authorList>
    </citation>
    <scope>NUCLEOTIDE SEQUENCE</scope>
    <source>
        <strain evidence="2">Selcuk</strain>
    </source>
</reference>
<keyword evidence="2" id="KW-0933">Apicoplast</keyword>
<gene>
    <name evidence="2" type="ORF">BaOVIS_035050</name>
</gene>
<feature type="transmembrane region" description="Helical" evidence="1">
    <location>
        <begin position="24"/>
        <end position="44"/>
    </location>
</feature>
<keyword evidence="3" id="KW-1185">Reference proteome</keyword>
<accession>A0A9W5TDU2</accession>
<dbReference type="OrthoDB" id="366790at2759"/>
<keyword evidence="1" id="KW-0812">Transmembrane</keyword>
<keyword evidence="2" id="KW-0934">Plastid</keyword>
<evidence type="ECO:0000313" key="2">
    <source>
        <dbReference type="EMBL" id="GFE55951.1"/>
    </source>
</evidence>
<protein>
    <submittedName>
        <fullName evidence="2">Permeases of the major facilitator superfamily</fullName>
    </submittedName>
</protein>
<evidence type="ECO:0000256" key="1">
    <source>
        <dbReference type="SAM" id="Phobius"/>
    </source>
</evidence>
<dbReference type="EMBL" id="BLIY01000027">
    <property type="protein sequence ID" value="GFE55951.1"/>
    <property type="molecule type" value="Genomic_DNA"/>
</dbReference>